<accession>A0A3S5F2J6</accession>
<dbReference type="Proteomes" id="UP000270487">
    <property type="component" value="Chromosome"/>
</dbReference>
<keyword evidence="1" id="KW-0449">Lipoprotein</keyword>
<dbReference type="Pfam" id="PF10054">
    <property type="entry name" value="DUF2291"/>
    <property type="match status" value="1"/>
</dbReference>
<name>A0A3S5F2J6_SERFO</name>
<gene>
    <name evidence="1" type="ORF">NCTC13193_03207</name>
</gene>
<reference evidence="1 2" key="1">
    <citation type="submission" date="2018-12" db="EMBL/GenBank/DDBJ databases">
        <authorList>
            <consortium name="Pathogen Informatics"/>
        </authorList>
    </citation>
    <scope>NUCLEOTIDE SEQUENCE [LARGE SCALE GENOMIC DNA]</scope>
    <source>
        <strain evidence="1 2">NCTC13193</strain>
    </source>
</reference>
<dbReference type="EMBL" id="LR134492">
    <property type="protein sequence ID" value="VEI71049.1"/>
    <property type="molecule type" value="Genomic_DNA"/>
</dbReference>
<dbReference type="PROSITE" id="PS51257">
    <property type="entry name" value="PROKAR_LIPOPROTEIN"/>
    <property type="match status" value="1"/>
</dbReference>
<organism evidence="1 2">
    <name type="scientific">Serratia fonticola</name>
    <dbReference type="NCBI Taxonomy" id="47917"/>
    <lineage>
        <taxon>Bacteria</taxon>
        <taxon>Pseudomonadati</taxon>
        <taxon>Pseudomonadota</taxon>
        <taxon>Gammaproteobacteria</taxon>
        <taxon>Enterobacterales</taxon>
        <taxon>Yersiniaceae</taxon>
        <taxon>Serratia</taxon>
    </lineage>
</organism>
<evidence type="ECO:0000313" key="1">
    <source>
        <dbReference type="EMBL" id="VEI71049.1"/>
    </source>
</evidence>
<dbReference type="InterPro" id="IPR036215">
    <property type="entry name" value="TM0957-like_sf"/>
</dbReference>
<evidence type="ECO:0000313" key="2">
    <source>
        <dbReference type="Proteomes" id="UP000270487"/>
    </source>
</evidence>
<proteinExistence type="predicted"/>
<dbReference type="AlphaFoldDB" id="A0A3S5F2J6"/>
<dbReference type="SUPFAM" id="SSF141318">
    <property type="entry name" value="TM0957-like"/>
    <property type="match status" value="1"/>
</dbReference>
<dbReference type="InterPro" id="IPR014582">
    <property type="entry name" value="UCP033535_lipo"/>
</dbReference>
<dbReference type="RefSeq" id="WP_141132327.1">
    <property type="nucleotide sequence ID" value="NZ_CAMISI010000002.1"/>
</dbReference>
<protein>
    <submittedName>
        <fullName evidence="1">Predicted periplasmic lipoprotein</fullName>
    </submittedName>
</protein>
<sequence>MSKRIALAMAAVMVLSGCRIVSQKELAALQSPVNPHLAQAGAIYHEQMVPQVMKSAVPLANLIAQIEQVKDFDTACQQLGYRAQPEFPCHFSTQVSGEIMAINTQSRSGRLTLKLATGPIESVDVQIGPVYRGTVLRDSYRGLGYGDFNDQTLFGDFAKAINQASMAELAGFTPKVGDKITVYGVFTSWQLPEPPLLITPVRIQP</sequence>